<organism evidence="4 5">
    <name type="scientific">Ceratodon purpureus</name>
    <name type="common">Fire moss</name>
    <name type="synonym">Dicranum purpureum</name>
    <dbReference type="NCBI Taxonomy" id="3225"/>
    <lineage>
        <taxon>Eukaryota</taxon>
        <taxon>Viridiplantae</taxon>
        <taxon>Streptophyta</taxon>
        <taxon>Embryophyta</taxon>
        <taxon>Bryophyta</taxon>
        <taxon>Bryophytina</taxon>
        <taxon>Bryopsida</taxon>
        <taxon>Dicranidae</taxon>
        <taxon>Pseudoditrichales</taxon>
        <taxon>Ditrichaceae</taxon>
        <taxon>Ceratodon</taxon>
    </lineage>
</organism>
<gene>
    <name evidence="4" type="ORF">KC19_5G095200</name>
</gene>
<feature type="compositionally biased region" description="Acidic residues" evidence="1">
    <location>
        <begin position="124"/>
        <end position="152"/>
    </location>
</feature>
<dbReference type="InterPro" id="IPR029044">
    <property type="entry name" value="Nucleotide-diphossugar_trans"/>
</dbReference>
<feature type="compositionally biased region" description="Polar residues" evidence="1">
    <location>
        <begin position="436"/>
        <end position="450"/>
    </location>
</feature>
<keyword evidence="2" id="KW-1133">Transmembrane helix</keyword>
<evidence type="ECO:0000313" key="4">
    <source>
        <dbReference type="EMBL" id="KAG0576633.1"/>
    </source>
</evidence>
<feature type="region of interest" description="Disordered" evidence="1">
    <location>
        <begin position="89"/>
        <end position="155"/>
    </location>
</feature>
<dbReference type="InterPro" id="IPR007652">
    <property type="entry name" value="A1-4-GlycosylTfrase_dom"/>
</dbReference>
<keyword evidence="5" id="KW-1185">Reference proteome</keyword>
<feature type="region of interest" description="Disordered" evidence="1">
    <location>
        <begin position="527"/>
        <end position="553"/>
    </location>
</feature>
<proteinExistence type="predicted"/>
<dbReference type="InterPro" id="IPR007577">
    <property type="entry name" value="GlycoTrfase_DXD_sugar-bd_CS"/>
</dbReference>
<accession>A0A8T0I1T9</accession>
<feature type="region of interest" description="Disordered" evidence="1">
    <location>
        <begin position="430"/>
        <end position="450"/>
    </location>
</feature>
<dbReference type="InterPro" id="IPR044789">
    <property type="entry name" value="Put_A1-4-GlycosylTfrase_plant"/>
</dbReference>
<dbReference type="Proteomes" id="UP000822688">
    <property type="component" value="Chromosome 5"/>
</dbReference>
<evidence type="ECO:0000256" key="2">
    <source>
        <dbReference type="SAM" id="Phobius"/>
    </source>
</evidence>
<reference evidence="4" key="1">
    <citation type="submission" date="2020-06" db="EMBL/GenBank/DDBJ databases">
        <title>WGS assembly of Ceratodon purpureus strain R40.</title>
        <authorList>
            <person name="Carey S.B."/>
            <person name="Jenkins J."/>
            <person name="Shu S."/>
            <person name="Lovell J.T."/>
            <person name="Sreedasyam A."/>
            <person name="Maumus F."/>
            <person name="Tiley G.P."/>
            <person name="Fernandez-Pozo N."/>
            <person name="Barry K."/>
            <person name="Chen C."/>
            <person name="Wang M."/>
            <person name="Lipzen A."/>
            <person name="Daum C."/>
            <person name="Saski C.A."/>
            <person name="Payton A.C."/>
            <person name="Mcbreen J.C."/>
            <person name="Conrad R.E."/>
            <person name="Kollar L.M."/>
            <person name="Olsson S."/>
            <person name="Huttunen S."/>
            <person name="Landis J.B."/>
            <person name="Wickett N.J."/>
            <person name="Johnson M.G."/>
            <person name="Rensing S.A."/>
            <person name="Grimwood J."/>
            <person name="Schmutz J."/>
            <person name="Mcdaniel S.F."/>
        </authorList>
    </citation>
    <scope>NUCLEOTIDE SEQUENCE</scope>
    <source>
        <strain evidence="4">R40</strain>
    </source>
</reference>
<evidence type="ECO:0000259" key="3">
    <source>
        <dbReference type="Pfam" id="PF04572"/>
    </source>
</evidence>
<feature type="region of interest" description="Disordered" evidence="1">
    <location>
        <begin position="223"/>
        <end position="260"/>
    </location>
</feature>
<feature type="transmembrane region" description="Helical" evidence="2">
    <location>
        <begin position="35"/>
        <end position="57"/>
    </location>
</feature>
<feature type="compositionally biased region" description="Basic and acidic residues" evidence="1">
    <location>
        <begin position="539"/>
        <end position="549"/>
    </location>
</feature>
<feature type="compositionally biased region" description="Polar residues" evidence="1">
    <location>
        <begin position="237"/>
        <end position="247"/>
    </location>
</feature>
<feature type="domain" description="Alpha 1,4-glycosyltransferase" evidence="3">
    <location>
        <begin position="753"/>
        <end position="883"/>
    </location>
</feature>
<keyword evidence="2" id="KW-0472">Membrane</keyword>
<comment type="caution">
    <text evidence="4">The sequence shown here is derived from an EMBL/GenBank/DDBJ whole genome shotgun (WGS) entry which is preliminary data.</text>
</comment>
<dbReference type="Pfam" id="PF04572">
    <property type="entry name" value="Gb3_synth"/>
    <property type="match status" value="1"/>
</dbReference>
<sequence length="886" mass="97967">MPRPRRLGSSPSLNRSLSRLSSSTSFPPRQSNSRIYVFLIAGGICLLVTVAFLQVHLLRAPHGSKLSPLENGKSDETIAAEQARWKENLGVGNTGDLDPATGKPRAIEKGKVGRKMGAVQAIGDNEDGESSDEDMEAGEEMGDEGDDEEDADQDRFDIDIDDRILEEEAEDLEDMNLGVLAEMSNEEDSAESVVKEAGSSKEPVQMVAENIVSSVPEKRVVEKAAPVKLKDSDRANNDNGGSISTNQDVEKPIRRGSKQDSIGKVGSIPDWVLDTKSISQQKGAVDTFEEGFQKNLVKDVEKRKGTFFWDHALGVRKKPLENVDSLGAGETKDLAAVLKRGANMDIKHAAARDESAAKVAVLQLRGFKEVVQDWKERFNSDDELLDDTVQQRLEGVREIEDALLLNGDGAPDKPSPSKKFGSFLKKGRGAFDPMNPVNNPMLQDPDTSPGTWMTKSDKQMLRAMRGDHFSSSSQQPKVLLRGKVPNAISLSDSEVDRQASTGKGFNVSEQERGVNTKVLPAKITGFDGSEKTSGLAENIDEKQGRKADSPRLNSTGSVLESLMAEGDSLVSSSQSKGEEKQWGYYPGIRSSLSFSNFISTFLGQESCSLNVFLAWTTPAWGFTARHQRVLESLFRFHRNACVVVFSETFEFDFFKSFTKEGYNVSVVRPNLQELLADTPCDVFAAVLPLWKEKPLFHLHYTELLRLAALYKFGGLYMDMDMIVLRPLDSLHNTVGSEITASGELRLNGAILVFDKSSPFLKKCMEEFRNTYDETLVQWNGADLLTRVANSTVDEKGSTWRQFPGLLKIQGPFSFFPLDSSRILKFFVAPEDDIQKRQQGELLTRLSEEAYTVHLWNSITSNKVPEISSLVGTILSRSCLRCKDSLQ</sequence>
<evidence type="ECO:0000256" key="1">
    <source>
        <dbReference type="SAM" id="MobiDB-lite"/>
    </source>
</evidence>
<dbReference type="EMBL" id="CM026425">
    <property type="protein sequence ID" value="KAG0576633.1"/>
    <property type="molecule type" value="Genomic_DNA"/>
</dbReference>
<dbReference type="AlphaFoldDB" id="A0A8T0I1T9"/>
<dbReference type="Gene3D" id="3.90.550.20">
    <property type="match status" value="1"/>
</dbReference>
<evidence type="ECO:0000313" key="5">
    <source>
        <dbReference type="Proteomes" id="UP000822688"/>
    </source>
</evidence>
<dbReference type="PANTHER" id="PTHR47213">
    <property type="entry name" value="OS07G0567300 PROTEIN"/>
    <property type="match status" value="1"/>
</dbReference>
<feature type="compositionally biased region" description="Low complexity" evidence="1">
    <location>
        <begin position="7"/>
        <end position="29"/>
    </location>
</feature>
<feature type="region of interest" description="Disordered" evidence="1">
    <location>
        <begin position="184"/>
        <end position="205"/>
    </location>
</feature>
<name>A0A8T0I1T9_CERPU</name>
<feature type="region of interest" description="Disordered" evidence="1">
    <location>
        <begin position="1"/>
        <end position="29"/>
    </location>
</feature>
<dbReference type="SUPFAM" id="SSF53448">
    <property type="entry name" value="Nucleotide-diphospho-sugar transferases"/>
    <property type="match status" value="1"/>
</dbReference>
<keyword evidence="2" id="KW-0812">Transmembrane</keyword>
<dbReference type="PANTHER" id="PTHR47213:SF1">
    <property type="entry name" value="OS07G0567300 PROTEIN"/>
    <property type="match status" value="1"/>
</dbReference>
<dbReference type="Pfam" id="PF04488">
    <property type="entry name" value="Gly_transf_sug"/>
    <property type="match status" value="1"/>
</dbReference>
<protein>
    <recommendedName>
        <fullName evidence="3">Alpha 1,4-glycosyltransferase domain-containing protein</fullName>
    </recommendedName>
</protein>